<evidence type="ECO:0000256" key="8">
    <source>
        <dbReference type="ARBA" id="ARBA00033033"/>
    </source>
</evidence>
<dbReference type="PANTHER" id="PTHR11956">
    <property type="entry name" value="ARGINYL-TRNA SYNTHETASE"/>
    <property type="match status" value="1"/>
</dbReference>
<evidence type="ECO:0000256" key="9">
    <source>
        <dbReference type="ARBA" id="ARBA00049339"/>
    </source>
</evidence>
<dbReference type="CDD" id="cd00671">
    <property type="entry name" value="ArgRS_core"/>
    <property type="match status" value="1"/>
</dbReference>
<evidence type="ECO:0000259" key="12">
    <source>
        <dbReference type="SMART" id="SM00836"/>
    </source>
</evidence>
<dbReference type="SUPFAM" id="SSF52374">
    <property type="entry name" value="Nucleotidylyl transferase"/>
    <property type="match status" value="1"/>
</dbReference>
<evidence type="ECO:0000256" key="3">
    <source>
        <dbReference type="ARBA" id="ARBA00022598"/>
    </source>
</evidence>
<dbReference type="Gene3D" id="3.30.1360.70">
    <property type="entry name" value="Arginyl tRNA synthetase N-terminal domain"/>
    <property type="match status" value="1"/>
</dbReference>
<dbReference type="GO" id="GO:0004814">
    <property type="term" value="F:arginine-tRNA ligase activity"/>
    <property type="evidence" value="ECO:0007669"/>
    <property type="project" value="UniProtKB-EC"/>
</dbReference>
<reference evidence="14 15" key="1">
    <citation type="journal article" date="2016" name="Nat. Commun.">
        <title>Extremotolerant tardigrade genome and improved radiotolerance of human cultured cells by tardigrade-unique protein.</title>
        <authorList>
            <person name="Hashimoto T."/>
            <person name="Horikawa D.D."/>
            <person name="Saito Y."/>
            <person name="Kuwahara H."/>
            <person name="Kozuka-Hata H."/>
            <person name="Shin-I T."/>
            <person name="Minakuchi Y."/>
            <person name="Ohishi K."/>
            <person name="Motoyama A."/>
            <person name="Aizu T."/>
            <person name="Enomoto A."/>
            <person name="Kondo K."/>
            <person name="Tanaka S."/>
            <person name="Hara Y."/>
            <person name="Koshikawa S."/>
            <person name="Sagara H."/>
            <person name="Miura T."/>
            <person name="Yokobori S."/>
            <person name="Miyagawa K."/>
            <person name="Suzuki Y."/>
            <person name="Kubo T."/>
            <person name="Oyama M."/>
            <person name="Kohara Y."/>
            <person name="Fujiyama A."/>
            <person name="Arakawa K."/>
            <person name="Katayama T."/>
            <person name="Toyoda A."/>
            <person name="Kunieda T."/>
        </authorList>
    </citation>
    <scope>NUCLEOTIDE SEQUENCE [LARGE SCALE GENOMIC DNA]</scope>
    <source>
        <strain evidence="14 15">YOKOZUNA-1</strain>
    </source>
</reference>
<dbReference type="Gene3D" id="1.10.730.10">
    <property type="entry name" value="Isoleucyl-tRNA Synthetase, Domain 1"/>
    <property type="match status" value="1"/>
</dbReference>
<dbReference type="SUPFAM" id="SSF47323">
    <property type="entry name" value="Anticodon-binding domain of a subclass of class I aminoacyl-tRNA synthetases"/>
    <property type="match status" value="1"/>
</dbReference>
<dbReference type="GO" id="GO:0005737">
    <property type="term" value="C:cytoplasm"/>
    <property type="evidence" value="ECO:0007669"/>
    <property type="project" value="InterPro"/>
</dbReference>
<sequence length="711" mass="80112">MDGKISEAVSRRTGEQENELRDLEKQLAQMKRLAGSVSQDQSTGDLETLNAQNGRLKFRRNHLIQALGEKKKRSTGVDYPTLERIKALFHIAVITLFPDIDEVPNAVNACTPIHGDYQCNDAIKISQWLKKQGRTVELDKLKEEAKVFSAQAAPAPAFSGDAKGKKKAGADVVTAEKVLAEKLVVCLPSNDLIESTVVSPAGFINLNLKPAFVAQKLTSLIREQFPPPPVSKKLKVIVDYSSPNIAKQMHVGHLRSTIIGDSIANLLEFIGYEVVRLNHLGDWGTQFGMLIAHLKDKFPNYLTVSPPIGDLQTFYKEAKVHFDEDPEFKRRAHDCVVSLQNHEEDIMKAWKLICEVSFSEMAGIYQRLKISRKLMNRGESFYDEMMKEIVRELEEAGLLKLDEPDEHGRRRKLMFVPEGQIPLTIAKGDGAFTYDTSDMATIRHRLQVEKCDWNIYVIDSGQEFHIDLVVKGAKLAGWLDPDVQRCQFVGFGLVLGEDKKKFKTRSGDTVQLAELLDEGLARCEAKLKEKGRDKELTKEEFEAARDAVAYGCIKYADLSKNRLSDYVFSFDKMLDDRGNTAAYLLYAYTRIRSIARNAGVSSEDLQQYLASVGTIPLEHEKELKLAKKLNMFHEALLGALQNLFMNQICDYLYELSSTFTEFYDNCYCIEKDRATGAIVKVHRNRLLLCEATAGVMDRCFSILGITPVSKM</sequence>
<evidence type="ECO:0000256" key="11">
    <source>
        <dbReference type="SAM" id="MobiDB-lite"/>
    </source>
</evidence>
<dbReference type="EMBL" id="BDGG01000016">
    <property type="protein sequence ID" value="GAV07938.1"/>
    <property type="molecule type" value="Genomic_DNA"/>
</dbReference>
<organism evidence="14 15">
    <name type="scientific">Ramazzottius varieornatus</name>
    <name type="common">Water bear</name>
    <name type="synonym">Tardigrade</name>
    <dbReference type="NCBI Taxonomy" id="947166"/>
    <lineage>
        <taxon>Eukaryota</taxon>
        <taxon>Metazoa</taxon>
        <taxon>Ecdysozoa</taxon>
        <taxon>Tardigrada</taxon>
        <taxon>Eutardigrada</taxon>
        <taxon>Parachela</taxon>
        <taxon>Hypsibioidea</taxon>
        <taxon>Ramazzottiidae</taxon>
        <taxon>Ramazzottius</taxon>
    </lineage>
</organism>
<comment type="similarity">
    <text evidence="1 10">Belongs to the class-I aminoacyl-tRNA synthetase family.</text>
</comment>
<dbReference type="Gene3D" id="3.40.50.620">
    <property type="entry name" value="HUPs"/>
    <property type="match status" value="1"/>
</dbReference>
<feature type="domain" description="DALR anticodon binding" evidence="12">
    <location>
        <begin position="584"/>
        <end position="711"/>
    </location>
</feature>
<name>A0A1D1W6V5_RAMVA</name>
<evidence type="ECO:0000313" key="15">
    <source>
        <dbReference type="Proteomes" id="UP000186922"/>
    </source>
</evidence>
<keyword evidence="7 10" id="KW-0030">Aminoacyl-tRNA synthetase</keyword>
<evidence type="ECO:0000256" key="4">
    <source>
        <dbReference type="ARBA" id="ARBA00022741"/>
    </source>
</evidence>
<dbReference type="InterPro" id="IPR036695">
    <property type="entry name" value="Arg-tRNA-synth_N_sf"/>
</dbReference>
<dbReference type="InterPro" id="IPR001278">
    <property type="entry name" value="Arg-tRNA-ligase"/>
</dbReference>
<dbReference type="GO" id="GO:0005524">
    <property type="term" value="F:ATP binding"/>
    <property type="evidence" value="ECO:0007669"/>
    <property type="project" value="UniProtKB-KW"/>
</dbReference>
<comment type="catalytic activity">
    <reaction evidence="9">
        <text>tRNA(Arg) + L-arginine + ATP = L-arginyl-tRNA(Arg) + AMP + diphosphate</text>
        <dbReference type="Rhea" id="RHEA:20301"/>
        <dbReference type="Rhea" id="RHEA-COMP:9658"/>
        <dbReference type="Rhea" id="RHEA-COMP:9673"/>
        <dbReference type="ChEBI" id="CHEBI:30616"/>
        <dbReference type="ChEBI" id="CHEBI:32682"/>
        <dbReference type="ChEBI" id="CHEBI:33019"/>
        <dbReference type="ChEBI" id="CHEBI:78442"/>
        <dbReference type="ChEBI" id="CHEBI:78513"/>
        <dbReference type="ChEBI" id="CHEBI:456215"/>
        <dbReference type="EC" id="6.1.1.19"/>
    </reaction>
</comment>
<keyword evidence="15" id="KW-1185">Reference proteome</keyword>
<dbReference type="SMART" id="SM00836">
    <property type="entry name" value="DALR_1"/>
    <property type="match status" value="1"/>
</dbReference>
<gene>
    <name evidence="14" type="primary">RvY_17712-1</name>
    <name evidence="14" type="synonym">RvY_17712.1</name>
    <name evidence="14" type="ORF">RvY_17712</name>
</gene>
<dbReference type="NCBIfam" id="TIGR00456">
    <property type="entry name" value="argS"/>
    <property type="match status" value="1"/>
</dbReference>
<dbReference type="Pfam" id="PF05746">
    <property type="entry name" value="DALR_1"/>
    <property type="match status" value="1"/>
</dbReference>
<dbReference type="PROSITE" id="PS00178">
    <property type="entry name" value="AA_TRNA_LIGASE_I"/>
    <property type="match status" value="1"/>
</dbReference>
<dbReference type="AlphaFoldDB" id="A0A1D1W6V5"/>
<dbReference type="InterPro" id="IPR014729">
    <property type="entry name" value="Rossmann-like_a/b/a_fold"/>
</dbReference>
<keyword evidence="3 10" id="KW-0436">Ligase</keyword>
<evidence type="ECO:0000259" key="13">
    <source>
        <dbReference type="SMART" id="SM01016"/>
    </source>
</evidence>
<evidence type="ECO:0000256" key="1">
    <source>
        <dbReference type="ARBA" id="ARBA00005594"/>
    </source>
</evidence>
<dbReference type="InterPro" id="IPR005148">
    <property type="entry name" value="Arg-tRNA-synth_N"/>
</dbReference>
<dbReference type="EC" id="6.1.1.19" evidence="2"/>
<evidence type="ECO:0000256" key="7">
    <source>
        <dbReference type="ARBA" id="ARBA00023146"/>
    </source>
</evidence>
<dbReference type="Pfam" id="PF00750">
    <property type="entry name" value="tRNA-synt_1d"/>
    <property type="match status" value="1"/>
</dbReference>
<evidence type="ECO:0000256" key="10">
    <source>
        <dbReference type="RuleBase" id="RU363038"/>
    </source>
</evidence>
<proteinExistence type="inferred from homology"/>
<dbReference type="FunFam" id="3.40.50.620:FF:000084">
    <property type="entry name" value="arginine--tRNA ligase, cytoplasmic"/>
    <property type="match status" value="1"/>
</dbReference>
<dbReference type="InterPro" id="IPR009080">
    <property type="entry name" value="tRNAsynth_Ia_anticodon-bd"/>
</dbReference>
<dbReference type="FunFam" id="1.10.730.10:FF:000064">
    <property type="entry name" value="Probable arginine--tRNA ligase, cytoplasmic"/>
    <property type="match status" value="1"/>
</dbReference>
<keyword evidence="5 10" id="KW-0067">ATP-binding</keyword>
<dbReference type="InterPro" id="IPR008909">
    <property type="entry name" value="DALR_anticod-bd"/>
</dbReference>
<dbReference type="InterPro" id="IPR035684">
    <property type="entry name" value="ArgRS_core"/>
</dbReference>
<dbReference type="SMART" id="SM01016">
    <property type="entry name" value="Arg_tRNA_synt_N"/>
    <property type="match status" value="1"/>
</dbReference>
<protein>
    <recommendedName>
        <fullName evidence="2">arginine--tRNA ligase</fullName>
        <ecNumber evidence="2">6.1.1.19</ecNumber>
    </recommendedName>
    <alternativeName>
        <fullName evidence="8">Arginyl-tRNA synthetase</fullName>
    </alternativeName>
</protein>
<keyword evidence="6 10" id="KW-0648">Protein biosynthesis</keyword>
<evidence type="ECO:0000256" key="6">
    <source>
        <dbReference type="ARBA" id="ARBA00022917"/>
    </source>
</evidence>
<dbReference type="OrthoDB" id="68056at2759"/>
<comment type="caution">
    <text evidence="14">The sequence shown here is derived from an EMBL/GenBank/DDBJ whole genome shotgun (WGS) entry which is preliminary data.</text>
</comment>
<feature type="region of interest" description="Disordered" evidence="11">
    <location>
        <begin position="1"/>
        <end position="21"/>
    </location>
</feature>
<accession>A0A1D1W6V5</accession>
<dbReference type="Proteomes" id="UP000186922">
    <property type="component" value="Unassembled WGS sequence"/>
</dbReference>
<evidence type="ECO:0000256" key="5">
    <source>
        <dbReference type="ARBA" id="ARBA00022840"/>
    </source>
</evidence>
<evidence type="ECO:0000313" key="14">
    <source>
        <dbReference type="EMBL" id="GAV07938.1"/>
    </source>
</evidence>
<keyword evidence="4 10" id="KW-0547">Nucleotide-binding</keyword>
<evidence type="ECO:0000256" key="2">
    <source>
        <dbReference type="ARBA" id="ARBA00012837"/>
    </source>
</evidence>
<dbReference type="PANTHER" id="PTHR11956:SF5">
    <property type="entry name" value="ARGININE--TRNA LIGASE, CYTOPLASMIC"/>
    <property type="match status" value="1"/>
</dbReference>
<dbReference type="STRING" id="947166.A0A1D1W6V5"/>
<dbReference type="GO" id="GO:0006420">
    <property type="term" value="P:arginyl-tRNA aminoacylation"/>
    <property type="evidence" value="ECO:0007669"/>
    <property type="project" value="InterPro"/>
</dbReference>
<feature type="domain" description="Arginyl tRNA synthetase N-terminal" evidence="13">
    <location>
        <begin position="83"/>
        <end position="208"/>
    </location>
</feature>
<dbReference type="InterPro" id="IPR001412">
    <property type="entry name" value="aa-tRNA-synth_I_CS"/>
</dbReference>
<dbReference type="PRINTS" id="PR01038">
    <property type="entry name" value="TRNASYNTHARG"/>
</dbReference>